<protein>
    <submittedName>
        <fullName evidence="1">Uncharacterized protein</fullName>
    </submittedName>
</protein>
<sequence length="93" mass="11203">MRKQIQYPPEVYKPYYCEVKEIGGVLHYAFAEERKFLWFKLDPKLHRSDYECGIVKGFAGQVWHQDQADVVNAVWAQRRKDEREWLDNQRAAK</sequence>
<evidence type="ECO:0000313" key="1">
    <source>
        <dbReference type="EMBL" id="ANA49199.1"/>
    </source>
</evidence>
<name>A0A1S5R1D1_9CAUD</name>
<organism evidence="1 2">
    <name type="scientific">Pseudomonas phage phiPMW</name>
    <dbReference type="NCBI Taxonomy" id="1815582"/>
    <lineage>
        <taxon>Viruses</taxon>
        <taxon>Duplodnaviria</taxon>
        <taxon>Heunggongvirae</taxon>
        <taxon>Uroviricota</taxon>
        <taxon>Caudoviricetes</taxon>
        <taxon>Plaisancevirus</taxon>
        <taxon>Plaisancevirus PMW</taxon>
    </lineage>
</organism>
<evidence type="ECO:0000313" key="2">
    <source>
        <dbReference type="Proteomes" id="UP000223738"/>
    </source>
</evidence>
<accession>A0A1S5R1D1</accession>
<reference evidence="1 2" key="1">
    <citation type="submission" date="2016-03" db="EMBL/GenBank/DDBJ databases">
        <title>Characterization of pf16 and phiPMW: Two novel phages infecting Pseudomonas putida PpG1.</title>
        <authorList>
            <person name="Magill D.J."/>
            <person name="Krylov V.N."/>
            <person name="Allen C.C.R."/>
            <person name="McGrath J.W."/>
            <person name="Quinn J.P."/>
            <person name="Kulakov L.A."/>
        </authorList>
    </citation>
    <scope>NUCLEOTIDE SEQUENCE [LARGE SCALE GENOMIC DNA]</scope>
</reference>
<gene>
    <name evidence="1" type="ORF">PMW_74</name>
</gene>
<dbReference type="EMBL" id="KU862660">
    <property type="protein sequence ID" value="ANA49199.1"/>
    <property type="molecule type" value="Genomic_DNA"/>
</dbReference>
<proteinExistence type="predicted"/>
<dbReference type="Proteomes" id="UP000223738">
    <property type="component" value="Segment"/>
</dbReference>
<keyword evidence="2" id="KW-1185">Reference proteome</keyword>